<protein>
    <submittedName>
        <fullName evidence="2">Uncharacterized protein</fullName>
    </submittedName>
</protein>
<comment type="caution">
    <text evidence="2">The sequence shown here is derived from an EMBL/GenBank/DDBJ whole genome shotgun (WGS) entry which is preliminary data.</text>
</comment>
<feature type="region of interest" description="Disordered" evidence="1">
    <location>
        <begin position="77"/>
        <end position="99"/>
    </location>
</feature>
<feature type="compositionally biased region" description="Polar residues" evidence="1">
    <location>
        <begin position="1"/>
        <end position="15"/>
    </location>
</feature>
<organism evidence="2 3">
    <name type="scientific">Streptomyces daghestanicus</name>
    <dbReference type="NCBI Taxonomy" id="66885"/>
    <lineage>
        <taxon>Bacteria</taxon>
        <taxon>Bacillati</taxon>
        <taxon>Actinomycetota</taxon>
        <taxon>Actinomycetes</taxon>
        <taxon>Kitasatosporales</taxon>
        <taxon>Streptomycetaceae</taxon>
        <taxon>Streptomyces</taxon>
    </lineage>
</organism>
<evidence type="ECO:0000313" key="3">
    <source>
        <dbReference type="Proteomes" id="UP001052655"/>
    </source>
</evidence>
<feature type="region of interest" description="Disordered" evidence="1">
    <location>
        <begin position="1"/>
        <end position="37"/>
    </location>
</feature>
<name>A0ABQ3QA38_9ACTN</name>
<reference evidence="2" key="1">
    <citation type="submission" date="2024-05" db="EMBL/GenBank/DDBJ databases">
        <title>Whole genome shotgun sequence of Streptomyces daghestanicus NBRC 12762.</title>
        <authorList>
            <person name="Komaki H."/>
            <person name="Tamura T."/>
        </authorList>
    </citation>
    <scope>NUCLEOTIDE SEQUENCE</scope>
    <source>
        <strain evidence="2">NBRC 12762</strain>
    </source>
</reference>
<feature type="compositionally biased region" description="Basic and acidic residues" evidence="1">
    <location>
        <begin position="84"/>
        <end position="99"/>
    </location>
</feature>
<sequence>MSTPGSGQKAPTSPATRRPRLRVHAALSYPRRTPHPRRRFRIRAAPSRFHLAVPCPRPGTCAGGSVSVPYPMLPPGRPAPAVRHRAEGPAHEAPRRRPRTCLREYPNRRHSVGRDPPPGLVGWFPDRLCGAGPDRTPPSEQELSA</sequence>
<evidence type="ECO:0000313" key="2">
    <source>
        <dbReference type="EMBL" id="GHI34133.1"/>
    </source>
</evidence>
<dbReference type="Proteomes" id="UP001052655">
    <property type="component" value="Unassembled WGS sequence"/>
</dbReference>
<evidence type="ECO:0000256" key="1">
    <source>
        <dbReference type="SAM" id="MobiDB-lite"/>
    </source>
</evidence>
<proteinExistence type="predicted"/>
<accession>A0ABQ3QA38</accession>
<keyword evidence="3" id="KW-1185">Reference proteome</keyword>
<dbReference type="EMBL" id="BNDX01000016">
    <property type="protein sequence ID" value="GHI34133.1"/>
    <property type="molecule type" value="Genomic_DNA"/>
</dbReference>
<gene>
    <name evidence="2" type="ORF">Sdagh_58630</name>
</gene>